<accession>A0A969PYU1</accession>
<evidence type="ECO:0000259" key="1">
    <source>
        <dbReference type="Pfam" id="PF10057"/>
    </source>
</evidence>
<dbReference type="EMBL" id="JAATHJ010000015">
    <property type="protein sequence ID" value="NJP38057.1"/>
    <property type="molecule type" value="Genomic_DNA"/>
</dbReference>
<dbReference type="InterPro" id="IPR018745">
    <property type="entry name" value="MpsC"/>
</dbReference>
<evidence type="ECO:0000313" key="2">
    <source>
        <dbReference type="EMBL" id="NJP38057.1"/>
    </source>
</evidence>
<gene>
    <name evidence="2" type="ORF">HCN83_10735</name>
</gene>
<comment type="caution">
    <text evidence="2">The sequence shown here is derived from an EMBL/GenBank/DDBJ whole genome shotgun (WGS) entry which is preliminary data.</text>
</comment>
<feature type="domain" description="Na+-translocating membrane potential-generating system MpsC" evidence="1">
    <location>
        <begin position="141"/>
        <end position="230"/>
    </location>
</feature>
<name>A0A969PYU1_9BACI</name>
<dbReference type="Pfam" id="PF10057">
    <property type="entry name" value="MpsC"/>
    <property type="match status" value="2"/>
</dbReference>
<reference evidence="2 3" key="1">
    <citation type="submission" date="2020-03" db="EMBL/GenBank/DDBJ databases">
        <title>Assessment of the enzymatic potential of alkaline-tolerant lipase obtained from Bacillus luteus H11 (technogenic soil) for the bioremediation of saline soils contaminated with petroleum substances.</title>
        <authorList>
            <person name="Kalwasinska A."/>
        </authorList>
    </citation>
    <scope>NUCLEOTIDE SEQUENCE [LARGE SCALE GENOMIC DNA]</scope>
    <source>
        <strain evidence="2 3">H11</strain>
    </source>
</reference>
<dbReference type="RefSeq" id="WP_168007146.1">
    <property type="nucleotide sequence ID" value="NZ_JAATHJ010000015.1"/>
</dbReference>
<keyword evidence="3" id="KW-1185">Reference proteome</keyword>
<proteinExistence type="predicted"/>
<organism evidence="2 3">
    <name type="scientific">Alkalicoccus luteus</name>
    <dbReference type="NCBI Taxonomy" id="1237094"/>
    <lineage>
        <taxon>Bacteria</taxon>
        <taxon>Bacillati</taxon>
        <taxon>Bacillota</taxon>
        <taxon>Bacilli</taxon>
        <taxon>Bacillales</taxon>
        <taxon>Bacillaceae</taxon>
        <taxon>Alkalicoccus</taxon>
    </lineage>
</organism>
<sequence>MTQKSKSMEAELGSYFSSLLREHFGRGPTSVYVTIEPPFFTVHIRGFQPPMEKILLKRREYQRILDTREMMLSELRSDICEMLEQTAGVEMKEMYTDWNLRRETGLIFGELRGIRAEDQEWKSPVEVNDRALLRELVRASEMAEKEPGETQIYWLNERTVLCRRKKILVEVEKELIRHGMLRELKQAKRPLEHRMLQEVDLESAVGKPVLDHFVSWDFYTDKGYIVLVMDAQ</sequence>
<feature type="domain" description="Na+-translocating membrane potential-generating system MpsC" evidence="1">
    <location>
        <begin position="6"/>
        <end position="107"/>
    </location>
</feature>
<dbReference type="AlphaFoldDB" id="A0A969PYU1"/>
<protein>
    <submittedName>
        <fullName evidence="2">DUF2294 family protein</fullName>
    </submittedName>
</protein>
<dbReference type="Proteomes" id="UP000752012">
    <property type="component" value="Unassembled WGS sequence"/>
</dbReference>
<evidence type="ECO:0000313" key="3">
    <source>
        <dbReference type="Proteomes" id="UP000752012"/>
    </source>
</evidence>